<comment type="caution">
    <text evidence="2">The sequence shown here is derived from an EMBL/GenBank/DDBJ whole genome shotgun (WGS) entry which is preliminary data.</text>
</comment>
<evidence type="ECO:0000313" key="2">
    <source>
        <dbReference type="EMBL" id="OGZ94136.1"/>
    </source>
</evidence>
<organism evidence="2 3">
    <name type="scientific">Candidatus Sungbacteria bacterium RIFCSPHIGHO2_01_FULL_47_32</name>
    <dbReference type="NCBI Taxonomy" id="1802264"/>
    <lineage>
        <taxon>Bacteria</taxon>
        <taxon>Candidatus Sungiibacteriota</taxon>
    </lineage>
</organism>
<evidence type="ECO:0000256" key="1">
    <source>
        <dbReference type="SAM" id="MobiDB-lite"/>
    </source>
</evidence>
<feature type="region of interest" description="Disordered" evidence="1">
    <location>
        <begin position="56"/>
        <end position="75"/>
    </location>
</feature>
<protein>
    <submittedName>
        <fullName evidence="2">Uncharacterized protein</fullName>
    </submittedName>
</protein>
<reference evidence="2 3" key="1">
    <citation type="journal article" date="2016" name="Nat. Commun.">
        <title>Thousands of microbial genomes shed light on interconnected biogeochemical processes in an aquifer system.</title>
        <authorList>
            <person name="Anantharaman K."/>
            <person name="Brown C.T."/>
            <person name="Hug L.A."/>
            <person name="Sharon I."/>
            <person name="Castelle C.J."/>
            <person name="Probst A.J."/>
            <person name="Thomas B.C."/>
            <person name="Singh A."/>
            <person name="Wilkins M.J."/>
            <person name="Karaoz U."/>
            <person name="Brodie E.L."/>
            <person name="Williams K.H."/>
            <person name="Hubbard S.S."/>
            <person name="Banfield J.F."/>
        </authorList>
    </citation>
    <scope>NUCLEOTIDE SEQUENCE [LARGE SCALE GENOMIC DNA]</scope>
</reference>
<gene>
    <name evidence="2" type="ORF">A2633_02250</name>
</gene>
<dbReference type="EMBL" id="MHQC01000042">
    <property type="protein sequence ID" value="OGZ94136.1"/>
    <property type="molecule type" value="Genomic_DNA"/>
</dbReference>
<sequence length="110" mass="12417">MKNKTTRQRRTPCGSTIRHITKLLRGRMSTAGADMLRPHRPLQRFERARIVPAAGKNSGPEIGFAPTAVPQPNEGLEQTSAVVELRLVRKKNIAFRAEIQKRARCPFFII</sequence>
<accession>A0A1G2K403</accession>
<proteinExistence type="predicted"/>
<name>A0A1G2K403_9BACT</name>
<dbReference type="Proteomes" id="UP000177152">
    <property type="component" value="Unassembled WGS sequence"/>
</dbReference>
<evidence type="ECO:0000313" key="3">
    <source>
        <dbReference type="Proteomes" id="UP000177152"/>
    </source>
</evidence>
<dbReference type="AlphaFoldDB" id="A0A1G2K403"/>